<evidence type="ECO:0000313" key="1">
    <source>
        <dbReference type="EMBL" id="CAG8466490.1"/>
    </source>
</evidence>
<sequence>MLEENIAKIGHNKRLGKGEMLTLMRERNENIGKAHKRLDTIKD</sequence>
<dbReference type="EMBL" id="CAJVQA010000289">
    <property type="protein sequence ID" value="CAG8466490.1"/>
    <property type="molecule type" value="Genomic_DNA"/>
</dbReference>
<proteinExistence type="predicted"/>
<name>A0A9N8VW59_9GLOM</name>
<comment type="caution">
    <text evidence="1">The sequence shown here is derived from an EMBL/GenBank/DDBJ whole genome shotgun (WGS) entry which is preliminary data.</text>
</comment>
<dbReference type="AlphaFoldDB" id="A0A9N8VW59"/>
<protein>
    <submittedName>
        <fullName evidence="1">16286_t:CDS:1</fullName>
    </submittedName>
</protein>
<gene>
    <name evidence="1" type="ORF">CPELLU_LOCUS867</name>
</gene>
<keyword evidence="2" id="KW-1185">Reference proteome</keyword>
<accession>A0A9N8VW59</accession>
<reference evidence="1" key="1">
    <citation type="submission" date="2021-06" db="EMBL/GenBank/DDBJ databases">
        <authorList>
            <person name="Kallberg Y."/>
            <person name="Tangrot J."/>
            <person name="Rosling A."/>
        </authorList>
    </citation>
    <scope>NUCLEOTIDE SEQUENCE</scope>
    <source>
        <strain evidence="1">FL966</strain>
    </source>
</reference>
<organism evidence="1 2">
    <name type="scientific">Cetraspora pellucida</name>
    <dbReference type="NCBI Taxonomy" id="1433469"/>
    <lineage>
        <taxon>Eukaryota</taxon>
        <taxon>Fungi</taxon>
        <taxon>Fungi incertae sedis</taxon>
        <taxon>Mucoromycota</taxon>
        <taxon>Glomeromycotina</taxon>
        <taxon>Glomeromycetes</taxon>
        <taxon>Diversisporales</taxon>
        <taxon>Gigasporaceae</taxon>
        <taxon>Cetraspora</taxon>
    </lineage>
</organism>
<dbReference type="Proteomes" id="UP000789759">
    <property type="component" value="Unassembled WGS sequence"/>
</dbReference>
<evidence type="ECO:0000313" key="2">
    <source>
        <dbReference type="Proteomes" id="UP000789759"/>
    </source>
</evidence>